<dbReference type="GO" id="GO:0003677">
    <property type="term" value="F:DNA binding"/>
    <property type="evidence" value="ECO:0007669"/>
    <property type="project" value="UniProtKB-KW"/>
</dbReference>
<evidence type="ECO:0000313" key="2">
    <source>
        <dbReference type="EMBL" id="MBB2893700.1"/>
    </source>
</evidence>
<evidence type="ECO:0000313" key="3">
    <source>
        <dbReference type="Proteomes" id="UP000559182"/>
    </source>
</evidence>
<dbReference type="InterPro" id="IPR036388">
    <property type="entry name" value="WH-like_DNA-bd_sf"/>
</dbReference>
<dbReference type="PRINTS" id="PR00598">
    <property type="entry name" value="HTHMARR"/>
</dbReference>
<dbReference type="EMBL" id="JACHVQ010000003">
    <property type="protein sequence ID" value="MBB2893700.1"/>
    <property type="molecule type" value="Genomic_DNA"/>
</dbReference>
<dbReference type="RefSeq" id="WP_183322148.1">
    <property type="nucleotide sequence ID" value="NZ_JACHVQ010000003.1"/>
</dbReference>
<name>A0A839N7G1_9MICO</name>
<dbReference type="InterPro" id="IPR000835">
    <property type="entry name" value="HTH_MarR-typ"/>
</dbReference>
<dbReference type="Pfam" id="PF12802">
    <property type="entry name" value="MarR_2"/>
    <property type="match status" value="1"/>
</dbReference>
<dbReference type="AlphaFoldDB" id="A0A839N7G1"/>
<dbReference type="SUPFAM" id="SSF46785">
    <property type="entry name" value="Winged helix' DNA-binding domain"/>
    <property type="match status" value="1"/>
</dbReference>
<dbReference type="PROSITE" id="PS50995">
    <property type="entry name" value="HTH_MARR_2"/>
    <property type="match status" value="1"/>
</dbReference>
<sequence>MSDPRTPDAPSVGELAGGLRTAVNRLAYVLRLPVAAEGITPTRLSALVVLMKHGPLRPGALAERLSISAASASRLIDVLIDGGWARRDPDPSDGRACLLSLSPQGEAALEKLRREGTGDLAAGIEQLTDEQREALSAALPVLVTLADGYVATAATRTQSVSAGS</sequence>
<dbReference type="PANTHER" id="PTHR39515">
    <property type="entry name" value="CONSERVED PROTEIN"/>
    <property type="match status" value="1"/>
</dbReference>
<gene>
    <name evidence="2" type="ORF">FHU39_003731</name>
</gene>
<protein>
    <submittedName>
        <fullName evidence="2">DNA-binding MarR family transcriptional regulator</fullName>
    </submittedName>
</protein>
<evidence type="ECO:0000259" key="1">
    <source>
        <dbReference type="PROSITE" id="PS50995"/>
    </source>
</evidence>
<feature type="domain" description="HTH marR-type" evidence="1">
    <location>
        <begin position="12"/>
        <end position="144"/>
    </location>
</feature>
<organism evidence="2 3">
    <name type="scientific">Flexivirga oryzae</name>
    <dbReference type="NCBI Taxonomy" id="1794944"/>
    <lineage>
        <taxon>Bacteria</taxon>
        <taxon>Bacillati</taxon>
        <taxon>Actinomycetota</taxon>
        <taxon>Actinomycetes</taxon>
        <taxon>Micrococcales</taxon>
        <taxon>Dermacoccaceae</taxon>
        <taxon>Flexivirga</taxon>
    </lineage>
</organism>
<keyword evidence="2" id="KW-0238">DNA-binding</keyword>
<proteinExistence type="predicted"/>
<dbReference type="Proteomes" id="UP000559182">
    <property type="component" value="Unassembled WGS sequence"/>
</dbReference>
<dbReference type="InterPro" id="IPR036390">
    <property type="entry name" value="WH_DNA-bd_sf"/>
</dbReference>
<dbReference type="Gene3D" id="1.10.10.10">
    <property type="entry name" value="Winged helix-like DNA-binding domain superfamily/Winged helix DNA-binding domain"/>
    <property type="match status" value="1"/>
</dbReference>
<comment type="caution">
    <text evidence="2">The sequence shown here is derived from an EMBL/GenBank/DDBJ whole genome shotgun (WGS) entry which is preliminary data.</text>
</comment>
<keyword evidence="3" id="KW-1185">Reference proteome</keyword>
<reference evidence="2 3" key="1">
    <citation type="submission" date="2020-08" db="EMBL/GenBank/DDBJ databases">
        <title>Sequencing the genomes of 1000 actinobacteria strains.</title>
        <authorList>
            <person name="Klenk H.-P."/>
        </authorList>
    </citation>
    <scope>NUCLEOTIDE SEQUENCE [LARGE SCALE GENOMIC DNA]</scope>
    <source>
        <strain evidence="2 3">DSM 105369</strain>
    </source>
</reference>
<dbReference type="PANTHER" id="PTHR39515:SF2">
    <property type="entry name" value="HTH-TYPE TRANSCRIPTIONAL REGULATOR RV0880"/>
    <property type="match status" value="1"/>
</dbReference>
<dbReference type="InterPro" id="IPR052526">
    <property type="entry name" value="HTH-type_Bedaq_tolerance"/>
</dbReference>
<accession>A0A839N7G1</accession>
<dbReference type="SMART" id="SM00347">
    <property type="entry name" value="HTH_MARR"/>
    <property type="match status" value="1"/>
</dbReference>
<dbReference type="GO" id="GO:0003700">
    <property type="term" value="F:DNA-binding transcription factor activity"/>
    <property type="evidence" value="ECO:0007669"/>
    <property type="project" value="InterPro"/>
</dbReference>